<sequence>MPYGGPDHIAFIVDGNRRWAKTLNLAAADGHEAGLVNVTTIDDACRARGIRWRSYYVFSRENTNRDPAEVRFLLELFARYFVERKQRPGESVHIVGDLTAPAIPHSLRSAGQHLIEASHAGGEGLSNVVFFLNYSGARAGGSPAGIGCLDHLPDVDLLVRTGGEKRLSGFIPPQLAFSELAFVDCYWPDFTERHLESVIQDFGTRDRRFGADGVDVNRRPGVHDCL</sequence>
<dbReference type="PANTHER" id="PTHR10291:SF0">
    <property type="entry name" value="DEHYDRODOLICHYL DIPHOSPHATE SYNTHASE 2"/>
    <property type="match status" value="1"/>
</dbReference>
<comment type="caution">
    <text evidence="4">The sequence shown here is derived from an EMBL/GenBank/DDBJ whole genome shotgun (WGS) entry which is preliminary data.</text>
</comment>
<keyword evidence="2" id="KW-0808">Transferase</keyword>
<dbReference type="RefSeq" id="WP_265998446.1">
    <property type="nucleotide sequence ID" value="NZ_JAPJDN010000016.1"/>
</dbReference>
<name>A0ABT3SGW2_9MYCO</name>
<evidence type="ECO:0000313" key="5">
    <source>
        <dbReference type="Proteomes" id="UP001300745"/>
    </source>
</evidence>
<dbReference type="CDD" id="cd00475">
    <property type="entry name" value="Cis_IPPS"/>
    <property type="match status" value="1"/>
</dbReference>
<dbReference type="InterPro" id="IPR036424">
    <property type="entry name" value="UPP_synth-like_sf"/>
</dbReference>
<organism evidence="4 5">
    <name type="scientific">Mycobacterium pinniadriaticum</name>
    <dbReference type="NCBI Taxonomy" id="2994102"/>
    <lineage>
        <taxon>Bacteria</taxon>
        <taxon>Bacillati</taxon>
        <taxon>Actinomycetota</taxon>
        <taxon>Actinomycetes</taxon>
        <taxon>Mycobacteriales</taxon>
        <taxon>Mycobacteriaceae</taxon>
        <taxon>Mycobacterium</taxon>
    </lineage>
</organism>
<dbReference type="EMBL" id="JAPJDO010000016">
    <property type="protein sequence ID" value="MCX2938622.1"/>
    <property type="molecule type" value="Genomic_DNA"/>
</dbReference>
<accession>A0ABT3SGW2</accession>
<dbReference type="PANTHER" id="PTHR10291">
    <property type="entry name" value="DEHYDRODOLICHYL DIPHOSPHATE SYNTHASE FAMILY MEMBER"/>
    <property type="match status" value="1"/>
</dbReference>
<dbReference type="Proteomes" id="UP001300745">
    <property type="component" value="Unassembled WGS sequence"/>
</dbReference>
<evidence type="ECO:0000256" key="2">
    <source>
        <dbReference type="ARBA" id="ARBA00022679"/>
    </source>
</evidence>
<proteinExistence type="inferred from homology"/>
<evidence type="ECO:0000256" key="1">
    <source>
        <dbReference type="ARBA" id="ARBA00005432"/>
    </source>
</evidence>
<dbReference type="Pfam" id="PF01255">
    <property type="entry name" value="Prenyltransf"/>
    <property type="match status" value="2"/>
</dbReference>
<gene>
    <name evidence="4" type="ORF">ORI27_18140</name>
</gene>
<dbReference type="Gene3D" id="3.40.1180.10">
    <property type="entry name" value="Decaprenyl diphosphate synthase-like"/>
    <property type="match status" value="2"/>
</dbReference>
<evidence type="ECO:0000256" key="3">
    <source>
        <dbReference type="ARBA" id="ARBA00040254"/>
    </source>
</evidence>
<comment type="similarity">
    <text evidence="1">Belongs to the UPP synthase family.</text>
</comment>
<protein>
    <recommendedName>
        <fullName evidence="3">Decaprenyl diphosphate synthase</fullName>
    </recommendedName>
</protein>
<reference evidence="4 5" key="1">
    <citation type="submission" date="2022-11" db="EMBL/GenBank/DDBJ databases">
        <title>Mycobacterium sp. nov.</title>
        <authorList>
            <person name="Papic B."/>
            <person name="Spicic S."/>
            <person name="Duvnjak S."/>
        </authorList>
    </citation>
    <scope>NUCLEOTIDE SEQUENCE [LARGE SCALE GENOMIC DNA]</scope>
    <source>
        <strain evidence="4 5">CVI_P4</strain>
    </source>
</reference>
<dbReference type="SUPFAM" id="SSF64005">
    <property type="entry name" value="Undecaprenyl diphosphate synthase"/>
    <property type="match status" value="1"/>
</dbReference>
<evidence type="ECO:0000313" key="4">
    <source>
        <dbReference type="EMBL" id="MCX2938622.1"/>
    </source>
</evidence>
<dbReference type="InterPro" id="IPR001441">
    <property type="entry name" value="UPP_synth-like"/>
</dbReference>
<keyword evidence="5" id="KW-1185">Reference proteome</keyword>